<comment type="caution">
    <text evidence="1">The sequence shown here is derived from an EMBL/GenBank/DDBJ whole genome shotgun (WGS) entry which is preliminary data.</text>
</comment>
<dbReference type="EMBL" id="JAHKPD010000011">
    <property type="protein sequence ID" value="MBU2950241.1"/>
    <property type="molecule type" value="Genomic_DNA"/>
</dbReference>
<evidence type="ECO:0000313" key="2">
    <source>
        <dbReference type="Proteomes" id="UP001647509"/>
    </source>
</evidence>
<gene>
    <name evidence="1" type="ORF">KO493_06000</name>
</gene>
<sequence length="92" mass="10692">MKIGYFNDTKISISETFVYDLLKGLFKKHGDITYFSGEKETTGFNHETRFLNKLLLKNKTLCKEFGEAGRIHIAQLCNPQKRLHDILKTLNK</sequence>
<proteinExistence type="predicted"/>
<accession>A0ACC5U7E5</accession>
<reference evidence="1" key="1">
    <citation type="submission" date="2021-05" db="EMBL/GenBank/DDBJ databases">
        <title>Draft genomes of bacteria isolated from model marine particles.</title>
        <authorList>
            <person name="Datta M.S."/>
            <person name="Schwartzman J.A."/>
            <person name="Enke T.N."/>
            <person name="Saavedra J."/>
            <person name="Cermak N."/>
            <person name="Cordero O.X."/>
        </authorList>
    </citation>
    <scope>NUCLEOTIDE SEQUENCE</scope>
    <source>
        <strain evidence="1">I2M19</strain>
    </source>
</reference>
<protein>
    <submittedName>
        <fullName evidence="1">Uncharacterized protein</fullName>
    </submittedName>
</protein>
<organism evidence="1 2">
    <name type="scientific">Pseudotamlana agarivorans</name>
    <dbReference type="NCBI Taxonomy" id="481183"/>
    <lineage>
        <taxon>Bacteria</taxon>
        <taxon>Pseudomonadati</taxon>
        <taxon>Bacteroidota</taxon>
        <taxon>Flavobacteriia</taxon>
        <taxon>Flavobacteriales</taxon>
        <taxon>Flavobacteriaceae</taxon>
        <taxon>Pseudotamlana</taxon>
    </lineage>
</organism>
<evidence type="ECO:0000313" key="1">
    <source>
        <dbReference type="EMBL" id="MBU2950241.1"/>
    </source>
</evidence>
<name>A0ACC5U7E5_9FLAO</name>
<keyword evidence="2" id="KW-1185">Reference proteome</keyword>
<dbReference type="Proteomes" id="UP001647509">
    <property type="component" value="Unassembled WGS sequence"/>
</dbReference>